<comment type="caution">
    <text evidence="1">The sequence shown here is derived from an EMBL/GenBank/DDBJ whole genome shotgun (WGS) entry which is preliminary data.</text>
</comment>
<gene>
    <name evidence="1" type="ORF">GTW09_02360</name>
</gene>
<accession>A0A6L9MR86</accession>
<evidence type="ECO:0000313" key="1">
    <source>
        <dbReference type="EMBL" id="NDW20371.1"/>
    </source>
</evidence>
<organism evidence="1 2">
    <name type="scientific">Alteromonas hispanica</name>
    <dbReference type="NCBI Taxonomy" id="315421"/>
    <lineage>
        <taxon>Bacteria</taxon>
        <taxon>Pseudomonadati</taxon>
        <taxon>Pseudomonadota</taxon>
        <taxon>Gammaproteobacteria</taxon>
        <taxon>Alteromonadales</taxon>
        <taxon>Alteromonadaceae</taxon>
        <taxon>Alteromonas/Salinimonas group</taxon>
        <taxon>Alteromonas</taxon>
    </lineage>
</organism>
<sequence>MNRSNILLHIPHSSKDIPDELRSQFLLSDEEINHENNLMTDHFTDWLLAPLRIPIKNQIISPVSRLIVDMERFNDDSLEVMATIRMGVVYKKGSQLQTIRRELSSIEKRALIEQYYNPHHQKLEALTESTHQTYGQTIIIDVHSYPKVALPYEQNNFRQRPEICIGTCEYHTPKKLEACLVNSFIRSGFEVDINTPFAGTLIPTKYWNKEKRVLGFMLEVRRDVYMDENRFTLSKHSDDARNKICQTVEQALSTFYSMED</sequence>
<protein>
    <recommendedName>
        <fullName evidence="3">N-formylglutamate amidohydrolase</fullName>
    </recommendedName>
</protein>
<dbReference type="SUPFAM" id="SSF53187">
    <property type="entry name" value="Zn-dependent exopeptidases"/>
    <property type="match status" value="1"/>
</dbReference>
<dbReference type="Proteomes" id="UP000478837">
    <property type="component" value="Unassembled WGS sequence"/>
</dbReference>
<name>A0A6L9MR86_9ALTE</name>
<dbReference type="Gene3D" id="3.40.630.40">
    <property type="entry name" value="Zn-dependent exopeptidases"/>
    <property type="match status" value="1"/>
</dbReference>
<dbReference type="AlphaFoldDB" id="A0A6L9MR86"/>
<evidence type="ECO:0000313" key="2">
    <source>
        <dbReference type="Proteomes" id="UP000478837"/>
    </source>
</evidence>
<evidence type="ECO:0008006" key="3">
    <source>
        <dbReference type="Google" id="ProtNLM"/>
    </source>
</evidence>
<dbReference type="Pfam" id="PF05013">
    <property type="entry name" value="FGase"/>
    <property type="match status" value="1"/>
</dbReference>
<dbReference type="RefSeq" id="WP_163109743.1">
    <property type="nucleotide sequence ID" value="NZ_JAAAWP010000001.1"/>
</dbReference>
<keyword evidence="2" id="KW-1185">Reference proteome</keyword>
<reference evidence="1 2" key="1">
    <citation type="submission" date="2020-01" db="EMBL/GenBank/DDBJ databases">
        <title>Genomes of bacteria type strains.</title>
        <authorList>
            <person name="Chen J."/>
            <person name="Zhu S."/>
            <person name="Yang J."/>
        </authorList>
    </citation>
    <scope>NUCLEOTIDE SEQUENCE [LARGE SCALE GENOMIC DNA]</scope>
    <source>
        <strain evidence="1 2">LMG 22958</strain>
    </source>
</reference>
<proteinExistence type="predicted"/>
<dbReference type="EMBL" id="JAAAWP010000001">
    <property type="protein sequence ID" value="NDW20371.1"/>
    <property type="molecule type" value="Genomic_DNA"/>
</dbReference>
<dbReference type="InterPro" id="IPR007709">
    <property type="entry name" value="N-FG_amidohydro"/>
</dbReference>